<dbReference type="InterPro" id="IPR005119">
    <property type="entry name" value="LysR_subst-bd"/>
</dbReference>
<keyword evidence="4" id="KW-0804">Transcription</keyword>
<dbReference type="SUPFAM" id="SSF46785">
    <property type="entry name" value="Winged helix' DNA-binding domain"/>
    <property type="match status" value="1"/>
</dbReference>
<dbReference type="GO" id="GO:0003700">
    <property type="term" value="F:DNA-binding transcription factor activity"/>
    <property type="evidence" value="ECO:0007669"/>
    <property type="project" value="InterPro"/>
</dbReference>
<keyword evidence="2" id="KW-0805">Transcription regulation</keyword>
<proteinExistence type="inferred from homology"/>
<evidence type="ECO:0000256" key="3">
    <source>
        <dbReference type="ARBA" id="ARBA00023125"/>
    </source>
</evidence>
<gene>
    <name evidence="6" type="ORF">G3T36_07530</name>
</gene>
<dbReference type="PRINTS" id="PR00039">
    <property type="entry name" value="HTHLYSR"/>
</dbReference>
<dbReference type="GO" id="GO:0000976">
    <property type="term" value="F:transcription cis-regulatory region binding"/>
    <property type="evidence" value="ECO:0007669"/>
    <property type="project" value="TreeGrafter"/>
</dbReference>
<keyword evidence="3" id="KW-0238">DNA-binding</keyword>
<dbReference type="InterPro" id="IPR036390">
    <property type="entry name" value="WH_DNA-bd_sf"/>
</dbReference>
<dbReference type="PANTHER" id="PTHR30126:SF39">
    <property type="entry name" value="HTH-TYPE TRANSCRIPTIONAL REGULATOR CYSL"/>
    <property type="match status" value="1"/>
</dbReference>
<dbReference type="PANTHER" id="PTHR30126">
    <property type="entry name" value="HTH-TYPE TRANSCRIPTIONAL REGULATOR"/>
    <property type="match status" value="1"/>
</dbReference>
<organism evidence="6 7">
    <name type="scientific">Leifsonia tongyongensis</name>
    <dbReference type="NCBI Taxonomy" id="1268043"/>
    <lineage>
        <taxon>Bacteria</taxon>
        <taxon>Bacillati</taxon>
        <taxon>Actinomycetota</taxon>
        <taxon>Actinomycetes</taxon>
        <taxon>Micrococcales</taxon>
        <taxon>Microbacteriaceae</taxon>
        <taxon>Leifsonia</taxon>
    </lineage>
</organism>
<dbReference type="Gene3D" id="1.10.10.10">
    <property type="entry name" value="Winged helix-like DNA-binding domain superfamily/Winged helix DNA-binding domain"/>
    <property type="match status" value="1"/>
</dbReference>
<dbReference type="SUPFAM" id="SSF53850">
    <property type="entry name" value="Periplasmic binding protein-like II"/>
    <property type="match status" value="1"/>
</dbReference>
<dbReference type="InterPro" id="IPR000847">
    <property type="entry name" value="LysR_HTH_N"/>
</dbReference>
<dbReference type="EMBL" id="JAAGWY010000001">
    <property type="protein sequence ID" value="NEN05721.1"/>
    <property type="molecule type" value="Genomic_DNA"/>
</dbReference>
<accession>A0A6L9XWB4</accession>
<dbReference type="InterPro" id="IPR036388">
    <property type="entry name" value="WH-like_DNA-bd_sf"/>
</dbReference>
<dbReference type="RefSeq" id="WP_163288897.1">
    <property type="nucleotide sequence ID" value="NZ_JAAGWY010000001.1"/>
</dbReference>
<sequence>MQAEIDLESLRLLVRVAAVGALSAVAREAGVSQQAVSSRMAALESHLGVRLLDRTPRGTRLTDEGVLVAEWAAPLLAEADRFASVTRALRATSETHIRIAASMTIAEHLAPGWLVALRAAQPSVRIELVAANSATVAELIRAGSADLGFIETPEIPDDLEQVTFATDELVIVVGSSHPWARRRSGVTVGELAATALIARERGSGTRLAFEQAVASAGHTPAEPAIELSTTTAIRSTAASGAAPAVLSILAVRDQLTDGSLVKVRLRDLRIVRPLVAVWRPDIPPRSPAAAALMTLVRSGLPRPPG</sequence>
<dbReference type="Proteomes" id="UP000474967">
    <property type="component" value="Unassembled WGS sequence"/>
</dbReference>
<evidence type="ECO:0000256" key="2">
    <source>
        <dbReference type="ARBA" id="ARBA00023015"/>
    </source>
</evidence>
<evidence type="ECO:0000256" key="4">
    <source>
        <dbReference type="ARBA" id="ARBA00023163"/>
    </source>
</evidence>
<name>A0A6L9XWB4_9MICO</name>
<protein>
    <submittedName>
        <fullName evidence="6">LysR family transcriptional regulator</fullName>
    </submittedName>
</protein>
<evidence type="ECO:0000313" key="6">
    <source>
        <dbReference type="EMBL" id="NEN05721.1"/>
    </source>
</evidence>
<evidence type="ECO:0000313" key="7">
    <source>
        <dbReference type="Proteomes" id="UP000474967"/>
    </source>
</evidence>
<dbReference type="PROSITE" id="PS50931">
    <property type="entry name" value="HTH_LYSR"/>
    <property type="match status" value="1"/>
</dbReference>
<comment type="similarity">
    <text evidence="1">Belongs to the LysR transcriptional regulatory family.</text>
</comment>
<evidence type="ECO:0000259" key="5">
    <source>
        <dbReference type="PROSITE" id="PS50931"/>
    </source>
</evidence>
<comment type="caution">
    <text evidence="6">The sequence shown here is derived from an EMBL/GenBank/DDBJ whole genome shotgun (WGS) entry which is preliminary data.</text>
</comment>
<evidence type="ECO:0000256" key="1">
    <source>
        <dbReference type="ARBA" id="ARBA00009437"/>
    </source>
</evidence>
<dbReference type="Pfam" id="PF00126">
    <property type="entry name" value="HTH_1"/>
    <property type="match status" value="1"/>
</dbReference>
<dbReference type="Gene3D" id="3.40.190.10">
    <property type="entry name" value="Periplasmic binding protein-like II"/>
    <property type="match status" value="2"/>
</dbReference>
<reference evidence="6 7" key="1">
    <citation type="journal article" date="2014" name="J. Microbiol.">
        <title>Diaminobutyricibacter tongyongensis gen. nov., sp. nov. and Homoserinibacter gongjuensis gen. nov., sp. nov. belong to the family Microbacteriaceae.</title>
        <authorList>
            <person name="Kim S.J."/>
            <person name="Ahn J.H."/>
            <person name="Weon H.Y."/>
            <person name="Hamada M."/>
            <person name="Suzuki K."/>
            <person name="Kwon S.W."/>
        </authorList>
    </citation>
    <scope>NUCLEOTIDE SEQUENCE [LARGE SCALE GENOMIC DNA]</scope>
    <source>
        <strain evidence="6 7">NBRC 108724</strain>
    </source>
</reference>
<dbReference type="Pfam" id="PF03466">
    <property type="entry name" value="LysR_substrate"/>
    <property type="match status" value="1"/>
</dbReference>
<keyword evidence="7" id="KW-1185">Reference proteome</keyword>
<dbReference type="AlphaFoldDB" id="A0A6L9XWB4"/>
<feature type="domain" description="HTH lysR-type" evidence="5">
    <location>
        <begin position="5"/>
        <end position="62"/>
    </location>
</feature>